<accession>A0A2T3KM25</accession>
<reference evidence="1 2" key="1">
    <citation type="submission" date="2018-01" db="EMBL/GenBank/DDBJ databases">
        <title>Whole genome sequencing of Histamine producing bacteria.</title>
        <authorList>
            <person name="Butler K."/>
        </authorList>
    </citation>
    <scope>NUCLEOTIDE SEQUENCE [LARGE SCALE GENOMIC DNA]</scope>
    <source>
        <strain evidence="1 2">FS-7.2</strain>
    </source>
</reference>
<dbReference type="AlphaFoldDB" id="A0A2T3KM25"/>
<evidence type="ECO:0000313" key="1">
    <source>
        <dbReference type="EMBL" id="PSV00729.1"/>
    </source>
</evidence>
<sequence>MTIFKTITKLFLSKEAIELGESLCKSNIHSAEVVGRRTIVVDAREIARSPEFKKLQQEASKYIRSNRP</sequence>
<comment type="caution">
    <text evidence="1">The sequence shown here is derived from an EMBL/GenBank/DDBJ whole genome shotgun (WGS) entry which is preliminary data.</text>
</comment>
<dbReference type="Proteomes" id="UP000241426">
    <property type="component" value="Unassembled WGS sequence"/>
</dbReference>
<evidence type="ECO:0000313" key="2">
    <source>
        <dbReference type="Proteomes" id="UP000241426"/>
    </source>
</evidence>
<dbReference type="EMBL" id="PYNF01000003">
    <property type="protein sequence ID" value="PSV00729.1"/>
    <property type="molecule type" value="Genomic_DNA"/>
</dbReference>
<name>A0A2T3KM25_9GAMM</name>
<organism evidence="1 2">
    <name type="scientific">Photobacterium kishitanii</name>
    <dbReference type="NCBI Taxonomy" id="318456"/>
    <lineage>
        <taxon>Bacteria</taxon>
        <taxon>Pseudomonadati</taxon>
        <taxon>Pseudomonadota</taxon>
        <taxon>Gammaproteobacteria</taxon>
        <taxon>Vibrionales</taxon>
        <taxon>Vibrionaceae</taxon>
        <taxon>Photobacterium</taxon>
    </lineage>
</organism>
<gene>
    <name evidence="1" type="ORF">C9J27_06195</name>
</gene>
<proteinExistence type="predicted"/>
<protein>
    <submittedName>
        <fullName evidence="1">Uncharacterized protein</fullName>
    </submittedName>
</protein>
<dbReference type="RefSeq" id="WP_107289359.1">
    <property type="nucleotide sequence ID" value="NZ_PYNF01000003.1"/>
</dbReference>